<protein>
    <submittedName>
        <fullName evidence="8">Arabinan endo-1,5-alpha-L-arabinosidase</fullName>
    </submittedName>
</protein>
<dbReference type="SUPFAM" id="SSF75005">
    <property type="entry name" value="Arabinanase/levansucrase/invertase"/>
    <property type="match status" value="1"/>
</dbReference>
<dbReference type="RefSeq" id="WP_243836190.1">
    <property type="nucleotide sequence ID" value="NZ_SNZV01000009.1"/>
</dbReference>
<evidence type="ECO:0000313" key="9">
    <source>
        <dbReference type="Proteomes" id="UP000294752"/>
    </source>
</evidence>
<sequence>MKSMPSFVANRKLWNLHYWLCLSLAILLASIHSPCLATRRSAMTLGNDTILQYTNPVFEPILADPTVIRDPKTGLFYAYGTQDDWGDGQGSRLMPILRSANLINWEYVGNVFQEKPNWKKGGGLWAPDINLVNGQYYLYYSFSLWGDPNPGIGLAIAEKADGPFVDQGKLFSSKDIDVPNSIDPSLYQEEGSKHLIWGSFGNGPNQGIHMITLDQAGKRIAEGVKKIKLAAGDWEAAMLHKRDGYYYFFGSKGSCCDGANSQYRVLVARSKNVLGPYLDRAGKAITERGTGTLLLQGNEMFAGPGHHAKIITDDGGKDWLLYHGIRKDNPKVRTGASRRTLMLDALVWENGWPKMQDNAPSTQQHIGPTFKN</sequence>
<feature type="active site" description="Proton acceptor" evidence="5">
    <location>
        <position position="64"/>
    </location>
</feature>
<dbReference type="GO" id="GO:0004553">
    <property type="term" value="F:hydrolase activity, hydrolyzing O-glycosyl compounds"/>
    <property type="evidence" value="ECO:0007669"/>
    <property type="project" value="InterPro"/>
</dbReference>
<organism evidence="8 9">
    <name type="scientific">Sphingobacterium paludis</name>
    <dbReference type="NCBI Taxonomy" id="1476465"/>
    <lineage>
        <taxon>Bacteria</taxon>
        <taxon>Pseudomonadati</taxon>
        <taxon>Bacteroidota</taxon>
        <taxon>Sphingobacteriia</taxon>
        <taxon>Sphingobacteriales</taxon>
        <taxon>Sphingobacteriaceae</taxon>
        <taxon>Sphingobacterium</taxon>
    </lineage>
</organism>
<keyword evidence="9" id="KW-1185">Reference proteome</keyword>
<dbReference type="InterPro" id="IPR006710">
    <property type="entry name" value="Glyco_hydro_43"/>
</dbReference>
<proteinExistence type="inferred from homology"/>
<dbReference type="PANTHER" id="PTHR43301:SF3">
    <property type="entry name" value="ARABINAN ENDO-1,5-ALPHA-L-ARABINOSIDASE A-RELATED"/>
    <property type="match status" value="1"/>
</dbReference>
<evidence type="ECO:0000256" key="4">
    <source>
        <dbReference type="ARBA" id="ARBA00023295"/>
    </source>
</evidence>
<comment type="pathway">
    <text evidence="1">Glycan metabolism; L-arabinan degradation.</text>
</comment>
<dbReference type="CDD" id="cd18616">
    <property type="entry name" value="GH43_ABN-like"/>
    <property type="match status" value="1"/>
</dbReference>
<evidence type="ECO:0000313" key="8">
    <source>
        <dbReference type="EMBL" id="TDS10246.1"/>
    </source>
</evidence>
<feature type="site" description="Important for catalytic activity, responsible for pKa modulation of the active site Glu and correct orientation of both the proton donor and substrate" evidence="6">
    <location>
        <position position="183"/>
    </location>
</feature>
<evidence type="ECO:0000256" key="1">
    <source>
        <dbReference type="ARBA" id="ARBA00004834"/>
    </source>
</evidence>
<gene>
    <name evidence="8" type="ORF">B0I21_10911</name>
</gene>
<dbReference type="InterPro" id="IPR050727">
    <property type="entry name" value="GH43_arabinanases"/>
</dbReference>
<accession>A0A4R7CVJ0</accession>
<evidence type="ECO:0000256" key="6">
    <source>
        <dbReference type="PIRSR" id="PIRSR606710-2"/>
    </source>
</evidence>
<evidence type="ECO:0000256" key="3">
    <source>
        <dbReference type="ARBA" id="ARBA00022801"/>
    </source>
</evidence>
<evidence type="ECO:0000256" key="5">
    <source>
        <dbReference type="PIRSR" id="PIRSR606710-1"/>
    </source>
</evidence>
<dbReference type="Gene3D" id="2.115.10.20">
    <property type="entry name" value="Glycosyl hydrolase domain, family 43"/>
    <property type="match status" value="1"/>
</dbReference>
<feature type="active site" description="Proton donor" evidence="5">
    <location>
        <position position="235"/>
    </location>
</feature>
<dbReference type="EMBL" id="SNZV01000009">
    <property type="protein sequence ID" value="TDS10246.1"/>
    <property type="molecule type" value="Genomic_DNA"/>
</dbReference>
<name>A0A4R7CVJ0_9SPHI</name>
<dbReference type="Pfam" id="PF04616">
    <property type="entry name" value="Glyco_hydro_43"/>
    <property type="match status" value="1"/>
</dbReference>
<keyword evidence="4 7" id="KW-0326">Glycosidase</keyword>
<evidence type="ECO:0000256" key="2">
    <source>
        <dbReference type="ARBA" id="ARBA00009865"/>
    </source>
</evidence>
<reference evidence="8 9" key="1">
    <citation type="submission" date="2019-03" db="EMBL/GenBank/DDBJ databases">
        <title>Genomic Encyclopedia of Type Strains, Phase III (KMG-III): the genomes of soil and plant-associated and newly described type strains.</title>
        <authorList>
            <person name="Whitman W."/>
        </authorList>
    </citation>
    <scope>NUCLEOTIDE SEQUENCE [LARGE SCALE GENOMIC DNA]</scope>
    <source>
        <strain evidence="8 9">CGMCC 1.12801</strain>
    </source>
</reference>
<dbReference type="AlphaFoldDB" id="A0A4R7CVJ0"/>
<dbReference type="InterPro" id="IPR023296">
    <property type="entry name" value="Glyco_hydro_beta-prop_sf"/>
</dbReference>
<comment type="caution">
    <text evidence="8">The sequence shown here is derived from an EMBL/GenBank/DDBJ whole genome shotgun (WGS) entry which is preliminary data.</text>
</comment>
<dbReference type="GO" id="GO:0005975">
    <property type="term" value="P:carbohydrate metabolic process"/>
    <property type="evidence" value="ECO:0007669"/>
    <property type="project" value="InterPro"/>
</dbReference>
<dbReference type="PANTHER" id="PTHR43301">
    <property type="entry name" value="ARABINAN ENDO-1,5-ALPHA-L-ARABINOSIDASE"/>
    <property type="match status" value="1"/>
</dbReference>
<dbReference type="Proteomes" id="UP000294752">
    <property type="component" value="Unassembled WGS sequence"/>
</dbReference>
<keyword evidence="3 7" id="KW-0378">Hydrolase</keyword>
<comment type="similarity">
    <text evidence="2 7">Belongs to the glycosyl hydrolase 43 family.</text>
</comment>
<evidence type="ECO:0000256" key="7">
    <source>
        <dbReference type="RuleBase" id="RU361187"/>
    </source>
</evidence>